<keyword evidence="3 4" id="KW-0067">ATP-binding</keyword>
<dbReference type="PANTHER" id="PTHR43585">
    <property type="entry name" value="FUMIPYRROLE BIOSYNTHESIS PROTEIN C"/>
    <property type="match status" value="1"/>
</dbReference>
<evidence type="ECO:0000256" key="3">
    <source>
        <dbReference type="ARBA" id="ARBA00022840"/>
    </source>
</evidence>
<keyword evidence="2 4" id="KW-0547">Nucleotide-binding</keyword>
<gene>
    <name evidence="6" type="ORF">L596_010066</name>
</gene>
<dbReference type="InterPro" id="IPR011761">
    <property type="entry name" value="ATP-grasp"/>
</dbReference>
<name>A0A4U5PHF0_STECR</name>
<evidence type="ECO:0000256" key="2">
    <source>
        <dbReference type="ARBA" id="ARBA00022741"/>
    </source>
</evidence>
<dbReference type="PANTHER" id="PTHR43585:SF2">
    <property type="entry name" value="ATP-GRASP ENZYME FSQD"/>
    <property type="match status" value="1"/>
</dbReference>
<dbReference type="EMBL" id="AZBU02000002">
    <property type="protein sequence ID" value="TKR95978.1"/>
    <property type="molecule type" value="Genomic_DNA"/>
</dbReference>
<dbReference type="OrthoDB" id="5801825at2759"/>
<dbReference type="InterPro" id="IPR013815">
    <property type="entry name" value="ATP_grasp_subdomain_1"/>
</dbReference>
<dbReference type="GO" id="GO:0005524">
    <property type="term" value="F:ATP binding"/>
    <property type="evidence" value="ECO:0007669"/>
    <property type="project" value="UniProtKB-UniRule"/>
</dbReference>
<evidence type="ECO:0000256" key="1">
    <source>
        <dbReference type="ARBA" id="ARBA00022598"/>
    </source>
</evidence>
<reference evidence="6 7" key="2">
    <citation type="journal article" date="2019" name="G3 (Bethesda)">
        <title>Hybrid Assembly of the Genome of the Entomopathogenic Nematode Steinernema carpocapsae Identifies the X-Chromosome.</title>
        <authorList>
            <person name="Serra L."/>
            <person name="Macchietto M."/>
            <person name="Macias-Munoz A."/>
            <person name="McGill C.J."/>
            <person name="Rodriguez I.M."/>
            <person name="Rodriguez B."/>
            <person name="Murad R."/>
            <person name="Mortazavi A."/>
        </authorList>
    </citation>
    <scope>NUCLEOTIDE SEQUENCE [LARGE SCALE GENOMIC DNA]</scope>
    <source>
        <strain evidence="6 7">ALL</strain>
    </source>
</reference>
<dbReference type="Pfam" id="PF07478">
    <property type="entry name" value="Dala_Dala_lig_C"/>
    <property type="match status" value="1"/>
</dbReference>
<reference evidence="6 7" key="1">
    <citation type="journal article" date="2015" name="Genome Biol.">
        <title>Comparative genomics of Steinernema reveals deeply conserved gene regulatory networks.</title>
        <authorList>
            <person name="Dillman A.R."/>
            <person name="Macchietto M."/>
            <person name="Porter C.F."/>
            <person name="Rogers A."/>
            <person name="Williams B."/>
            <person name="Antoshechkin I."/>
            <person name="Lee M.M."/>
            <person name="Goodwin Z."/>
            <person name="Lu X."/>
            <person name="Lewis E.E."/>
            <person name="Goodrich-Blair H."/>
            <person name="Stock S.P."/>
            <person name="Adams B.J."/>
            <person name="Sternberg P.W."/>
            <person name="Mortazavi A."/>
        </authorList>
    </citation>
    <scope>NUCLEOTIDE SEQUENCE [LARGE SCALE GENOMIC DNA]</scope>
    <source>
        <strain evidence="6 7">ALL</strain>
    </source>
</reference>
<evidence type="ECO:0000313" key="7">
    <source>
        <dbReference type="Proteomes" id="UP000298663"/>
    </source>
</evidence>
<dbReference type="GO" id="GO:0046872">
    <property type="term" value="F:metal ion binding"/>
    <property type="evidence" value="ECO:0007669"/>
    <property type="project" value="InterPro"/>
</dbReference>
<keyword evidence="7" id="KW-1185">Reference proteome</keyword>
<dbReference type="PROSITE" id="PS50975">
    <property type="entry name" value="ATP_GRASP"/>
    <property type="match status" value="1"/>
</dbReference>
<feature type="domain" description="ATP-grasp" evidence="5">
    <location>
        <begin position="176"/>
        <end position="388"/>
    </location>
</feature>
<evidence type="ECO:0000259" key="5">
    <source>
        <dbReference type="PROSITE" id="PS50975"/>
    </source>
</evidence>
<dbReference type="AlphaFoldDB" id="A0A4U5PHF0"/>
<dbReference type="Gene3D" id="3.30.1490.20">
    <property type="entry name" value="ATP-grasp fold, A domain"/>
    <property type="match status" value="1"/>
</dbReference>
<evidence type="ECO:0000313" key="6">
    <source>
        <dbReference type="EMBL" id="TKR95978.1"/>
    </source>
</evidence>
<evidence type="ECO:0000256" key="4">
    <source>
        <dbReference type="PROSITE-ProRule" id="PRU00409"/>
    </source>
</evidence>
<keyword evidence="1" id="KW-0436">Ligase</keyword>
<dbReference type="GO" id="GO:0008716">
    <property type="term" value="F:D-alanine-D-alanine ligase activity"/>
    <property type="evidence" value="ECO:0007669"/>
    <property type="project" value="InterPro"/>
</dbReference>
<proteinExistence type="predicted"/>
<protein>
    <recommendedName>
        <fullName evidence="5">ATP-grasp domain-containing protein</fullName>
    </recommendedName>
</protein>
<organism evidence="6 7">
    <name type="scientific">Steinernema carpocapsae</name>
    <name type="common">Entomopathogenic nematode</name>
    <dbReference type="NCBI Taxonomy" id="34508"/>
    <lineage>
        <taxon>Eukaryota</taxon>
        <taxon>Metazoa</taxon>
        <taxon>Ecdysozoa</taxon>
        <taxon>Nematoda</taxon>
        <taxon>Chromadorea</taxon>
        <taxon>Rhabditida</taxon>
        <taxon>Tylenchina</taxon>
        <taxon>Panagrolaimomorpha</taxon>
        <taxon>Strongyloidoidea</taxon>
        <taxon>Steinernematidae</taxon>
        <taxon>Steinernema</taxon>
    </lineage>
</organism>
<dbReference type="InterPro" id="IPR011095">
    <property type="entry name" value="Dala_Dala_lig_C"/>
</dbReference>
<sequence length="488" mass="55937">MMVVDDPKEATLSAPTLDSSTSVLCKADREALLNLVEEKSRIAFVIKHGRSLFRKLNGLKENKPTDVGLVAFVPEEAKKTISPEVESCFDWIVYYDDSETHVDNLILTLTSCTAIPLPDFDQFVTELLNFIPKDKLILIHAEEFTMTVLSGIREKHGLKGACLEDIDRLCRKERVVEIAENAGILIAKSVFVDFAALPSKTEILEKVTVKVQTFPMFVKPTRMAGSTGTAKLENMEDLERWVDTTMALEEASTYLVQEYVRGREFSVVIVLLQDGLWKPLVVKWNHKDLSNYEGYFKDGLIMARRLRFDDAKNGMFPGIDDFAQQVINAFKPVHPQVFFLQGFQDLNDPMRYYLNELGYRPPGGDHTNDAFYWTCGIDQFAALLISHMDPHYKAEPDRSWKPRICTSINYYYKKGRLLCHNAFPSQPEIKGKIGFSHWFVKPETEIPNARFMGDTIVQFALDSENKKEQEEDLDWIFENWKPDVKFEV</sequence>
<dbReference type="InterPro" id="IPR052032">
    <property type="entry name" value="ATP-dep_AA_Ligase"/>
</dbReference>
<dbReference type="SUPFAM" id="SSF56059">
    <property type="entry name" value="Glutathione synthetase ATP-binding domain-like"/>
    <property type="match status" value="1"/>
</dbReference>
<dbReference type="Gene3D" id="3.30.470.20">
    <property type="entry name" value="ATP-grasp fold, B domain"/>
    <property type="match status" value="1"/>
</dbReference>
<comment type="caution">
    <text evidence="6">The sequence shown here is derived from an EMBL/GenBank/DDBJ whole genome shotgun (WGS) entry which is preliminary data.</text>
</comment>
<dbReference type="Proteomes" id="UP000298663">
    <property type="component" value="Unassembled WGS sequence"/>
</dbReference>
<accession>A0A4U5PHF0</accession>